<dbReference type="Pfam" id="PF00266">
    <property type="entry name" value="Aminotran_5"/>
    <property type="match status" value="1"/>
</dbReference>
<dbReference type="Proteomes" id="UP000054937">
    <property type="component" value="Unassembled WGS sequence"/>
</dbReference>
<dbReference type="InterPro" id="IPR006271">
    <property type="entry name" value="Pser_aminoTfrase_methanosarc"/>
</dbReference>
<feature type="region of interest" description="Disordered" evidence="11">
    <location>
        <begin position="582"/>
        <end position="601"/>
    </location>
</feature>
<dbReference type="PANTHER" id="PTHR42789:SF1">
    <property type="entry name" value="D-ISOMER SPECIFIC 2-HYDROXYACID DEHYDROGENASE FAMILY PROTEIN (AFU_ORTHOLOGUE AFUA_6G10090)"/>
    <property type="match status" value="1"/>
</dbReference>
<gene>
    <name evidence="13" type="ORF">PPERSA_10507</name>
</gene>
<dbReference type="Gene3D" id="3.30.70.260">
    <property type="match status" value="1"/>
</dbReference>
<dbReference type="AlphaFoldDB" id="A0A0V0R883"/>
<keyword evidence="5 10" id="KW-0028">Amino-acid biosynthesis</keyword>
<dbReference type="SUPFAM" id="SSF52283">
    <property type="entry name" value="Formate/glycerate dehydrogenase catalytic domain-like"/>
    <property type="match status" value="1"/>
</dbReference>
<evidence type="ECO:0000256" key="11">
    <source>
        <dbReference type="SAM" id="MobiDB-lite"/>
    </source>
</evidence>
<dbReference type="GO" id="GO:0051287">
    <property type="term" value="F:NAD binding"/>
    <property type="evidence" value="ECO:0007669"/>
    <property type="project" value="UniProtKB-UniRule"/>
</dbReference>
<comment type="pathway">
    <text evidence="1 10">Amino-acid biosynthesis; L-serine biosynthesis; L-serine from 3-phospho-D-glycerate: step 1/3.</text>
</comment>
<dbReference type="OMA" id="KWAYLEV"/>
<evidence type="ECO:0000313" key="14">
    <source>
        <dbReference type="Proteomes" id="UP000054937"/>
    </source>
</evidence>
<feature type="compositionally biased region" description="Polar residues" evidence="11">
    <location>
        <begin position="589"/>
        <end position="600"/>
    </location>
</feature>
<dbReference type="InterPro" id="IPR045626">
    <property type="entry name" value="PGDH_ASB_dom"/>
</dbReference>
<dbReference type="Gene3D" id="3.30.1330.90">
    <property type="entry name" value="D-3-phosphoglycerate dehydrogenase, domain 3"/>
    <property type="match status" value="1"/>
</dbReference>
<keyword evidence="6 10" id="KW-0560">Oxidoreductase</keyword>
<evidence type="ECO:0000256" key="5">
    <source>
        <dbReference type="ARBA" id="ARBA00022605"/>
    </source>
</evidence>
<dbReference type="FunFam" id="3.40.50.720:FF:000021">
    <property type="entry name" value="D-3-phosphoglycerate dehydrogenase"/>
    <property type="match status" value="1"/>
</dbReference>
<dbReference type="InterPro" id="IPR029753">
    <property type="entry name" value="D-isomer_DH_CS"/>
</dbReference>
<evidence type="ECO:0000256" key="10">
    <source>
        <dbReference type="RuleBase" id="RU363003"/>
    </source>
</evidence>
<dbReference type="GO" id="GO:0004617">
    <property type="term" value="F:phosphoglycerate dehydrogenase activity"/>
    <property type="evidence" value="ECO:0007669"/>
    <property type="project" value="UniProtKB-EC"/>
</dbReference>
<evidence type="ECO:0000256" key="1">
    <source>
        <dbReference type="ARBA" id="ARBA00005216"/>
    </source>
</evidence>
<dbReference type="PANTHER" id="PTHR42789">
    <property type="entry name" value="D-ISOMER SPECIFIC 2-HYDROXYACID DEHYDROGENASE FAMILY PROTEIN (AFU_ORTHOLOGUE AFUA_6G10090)"/>
    <property type="match status" value="1"/>
</dbReference>
<evidence type="ECO:0000259" key="12">
    <source>
        <dbReference type="PROSITE" id="PS51671"/>
    </source>
</evidence>
<dbReference type="SUPFAM" id="SSF51735">
    <property type="entry name" value="NAD(P)-binding Rossmann-fold domains"/>
    <property type="match status" value="1"/>
</dbReference>
<evidence type="ECO:0000256" key="9">
    <source>
        <dbReference type="ARBA" id="ARBA00048731"/>
    </source>
</evidence>
<dbReference type="InterPro" id="IPR045865">
    <property type="entry name" value="ACT-like_dom_sf"/>
</dbReference>
<dbReference type="InterPro" id="IPR029752">
    <property type="entry name" value="D-isomer_DH_CS1"/>
</dbReference>
<sequence length="962" mass="107096">MFKYFQQGTNLFKFKFQCNLVFKQKLHFNSSQAQKVLCSDPIDQICRKTFEKYGWQVTELPKSIPEEELIKIIGEYNALVVRSGTKVTENVIQHGKNLKYIGRAGTGVDNIDLEAATNKGILVMNTPGGNTVSTAEHTMALIMSLSRNIPQGTSSLQEGRWDRKFLEGVELSGKTIGIIGIGKIGALISKWCNAFGMRVIGYDPVLSPEKAEDYGLNLVTLDKIYEQSDFITVHTPLNNNTKNLFNKNSLQKCKKGVKLINCARGGIINEEDLLEALEKNQVGGAALDVFSEEPPKSPILKRLISHKKVVSTPHLGASTGEAQVKVAQSIAQQISEAFLGQSLFGVVNAPVGYELAMNPGFQPYIALGQKIGSFQGQMMEQSFSVKKIEIQYFGEFLQRSAQVVTSAVLAGLLNSFQGDVKYNLMNSQVQAANLGLQIQQNFNPEHSITKNVIGVIFEGEVNGVKLQKKLLGSCYGANKDSYLIGIDDYEVFLPLDGHILVEKHQDTPGVLADTTRIMAQNNYNIQNLYLGRNKIDGTAISGVQVDRPISEEIRGLIQNTNHVNQAYKIHINKVTFKFSSKQKIEKPNQKPQNPNFSSGPCSKHPEFDLKNFALKDSMKVLGRSHRSKLGKQRIALALEKTRKILNIPENYKIALVPGSDTGAVEMAMWSMLGPKTVDVAYWESFGKGWYTDVKDHLKLKCNKISTDNYGELPDLSQVNPKNDLVFVYNGTTSGVKVKNLDFISENREGLVIADCTSGIFAQNIGPYSKIDVLTFSWQKVLGGEGGHGILILSPKAVERLESYKPERPLPKIFRMTKKGKLDESLFKDSPINTPSMLCIEDYIDALEWVERQGGVKKIQEICDQNLKIVEDFVKQNKNWISFLAKDPEIRSNTSVCLAIDASSEQIKKINSLLENEGVAYDVNGYKDAPPSLRIWCGATVKGEDIRRALEWIKWAFQEVKQN</sequence>
<dbReference type="InterPro" id="IPR006140">
    <property type="entry name" value="D-isomer_DH_NAD-bd"/>
</dbReference>
<dbReference type="Gene3D" id="3.90.1150.10">
    <property type="entry name" value="Aspartate Aminotransferase, domain 1"/>
    <property type="match status" value="1"/>
</dbReference>
<dbReference type="SUPFAM" id="SSF143548">
    <property type="entry name" value="Serine metabolism enzymes domain"/>
    <property type="match status" value="1"/>
</dbReference>
<comment type="catalytic activity">
    <reaction evidence="9 10">
        <text>(2R)-3-phosphoglycerate + NAD(+) = 3-phosphooxypyruvate + NADH + H(+)</text>
        <dbReference type="Rhea" id="RHEA:12641"/>
        <dbReference type="ChEBI" id="CHEBI:15378"/>
        <dbReference type="ChEBI" id="CHEBI:18110"/>
        <dbReference type="ChEBI" id="CHEBI:57540"/>
        <dbReference type="ChEBI" id="CHEBI:57945"/>
        <dbReference type="ChEBI" id="CHEBI:58272"/>
        <dbReference type="EC" id="1.1.1.95"/>
    </reaction>
</comment>
<dbReference type="InterPro" id="IPR002912">
    <property type="entry name" value="ACT_dom"/>
</dbReference>
<keyword evidence="8 10" id="KW-0718">Serine biosynthesis</keyword>
<proteinExistence type="inferred from homology"/>
<accession>A0A0V0R883</accession>
<dbReference type="InterPro" id="IPR036291">
    <property type="entry name" value="NAD(P)-bd_dom_sf"/>
</dbReference>
<dbReference type="InterPro" id="IPR006236">
    <property type="entry name" value="PGDH"/>
</dbReference>
<dbReference type="OrthoDB" id="298012at2759"/>
<dbReference type="SUPFAM" id="SSF53383">
    <property type="entry name" value="PLP-dependent transferases"/>
    <property type="match status" value="1"/>
</dbReference>
<evidence type="ECO:0000256" key="8">
    <source>
        <dbReference type="ARBA" id="ARBA00023299"/>
    </source>
</evidence>
<dbReference type="InterPro" id="IPR015422">
    <property type="entry name" value="PyrdxlP-dep_Trfase_small"/>
</dbReference>
<evidence type="ECO:0000256" key="7">
    <source>
        <dbReference type="ARBA" id="ARBA00023027"/>
    </source>
</evidence>
<evidence type="ECO:0000256" key="6">
    <source>
        <dbReference type="ARBA" id="ARBA00023002"/>
    </source>
</evidence>
<dbReference type="PROSITE" id="PS51671">
    <property type="entry name" value="ACT"/>
    <property type="match status" value="1"/>
</dbReference>
<dbReference type="PROSITE" id="PS00670">
    <property type="entry name" value="D_2_HYDROXYACID_DH_2"/>
    <property type="match status" value="1"/>
</dbReference>
<dbReference type="Pfam" id="PF02826">
    <property type="entry name" value="2-Hacid_dh_C"/>
    <property type="match status" value="1"/>
</dbReference>
<name>A0A0V0R883_PSEPJ</name>
<dbReference type="InterPro" id="IPR015424">
    <property type="entry name" value="PyrdxlP-dep_Trfase"/>
</dbReference>
<dbReference type="InterPro" id="IPR006139">
    <property type="entry name" value="D-isomer_2_OHA_DH_cat_dom"/>
</dbReference>
<feature type="domain" description="ACT" evidence="12">
    <location>
        <begin position="499"/>
        <end position="574"/>
    </location>
</feature>
<dbReference type="CDD" id="cd04879">
    <property type="entry name" value="ACT_3PGDH-like"/>
    <property type="match status" value="1"/>
</dbReference>
<organism evidence="13 14">
    <name type="scientific">Pseudocohnilembus persalinus</name>
    <name type="common">Ciliate</name>
    <dbReference type="NCBI Taxonomy" id="266149"/>
    <lineage>
        <taxon>Eukaryota</taxon>
        <taxon>Sar</taxon>
        <taxon>Alveolata</taxon>
        <taxon>Ciliophora</taxon>
        <taxon>Intramacronucleata</taxon>
        <taxon>Oligohymenophorea</taxon>
        <taxon>Scuticociliatia</taxon>
        <taxon>Philasterida</taxon>
        <taxon>Pseudocohnilembidae</taxon>
        <taxon>Pseudocohnilembus</taxon>
    </lineage>
</organism>
<dbReference type="Gene3D" id="3.40.640.10">
    <property type="entry name" value="Type I PLP-dependent aspartate aminotransferase-like (Major domain)"/>
    <property type="match status" value="1"/>
</dbReference>
<reference evidence="13 14" key="1">
    <citation type="journal article" date="2015" name="Sci. Rep.">
        <title>Genome of the facultative scuticociliatosis pathogen Pseudocohnilembus persalinus provides insight into its virulence through horizontal gene transfer.</title>
        <authorList>
            <person name="Xiong J."/>
            <person name="Wang G."/>
            <person name="Cheng J."/>
            <person name="Tian M."/>
            <person name="Pan X."/>
            <person name="Warren A."/>
            <person name="Jiang C."/>
            <person name="Yuan D."/>
            <person name="Miao W."/>
        </authorList>
    </citation>
    <scope>NUCLEOTIDE SEQUENCE [LARGE SCALE GENOMIC DNA]</scope>
    <source>
        <strain evidence="13">36N120E</strain>
    </source>
</reference>
<dbReference type="NCBIfam" id="NF002841">
    <property type="entry name" value="PRK03080.1-2"/>
    <property type="match status" value="1"/>
</dbReference>
<keyword evidence="14" id="KW-1185">Reference proteome</keyword>
<protein>
    <recommendedName>
        <fullName evidence="4 10">D-3-phosphoglycerate dehydrogenase</fullName>
        <ecNumber evidence="3 10">1.1.1.95</ecNumber>
    </recommendedName>
</protein>
<dbReference type="EC" id="1.1.1.95" evidence="3 10"/>
<keyword evidence="7 10" id="KW-0520">NAD</keyword>
<dbReference type="NCBIfam" id="TIGR01365">
    <property type="entry name" value="serC_2"/>
    <property type="match status" value="1"/>
</dbReference>
<evidence type="ECO:0000256" key="3">
    <source>
        <dbReference type="ARBA" id="ARBA00013143"/>
    </source>
</evidence>
<dbReference type="Gene3D" id="3.40.50.720">
    <property type="entry name" value="NAD(P)-binding Rossmann-like Domain"/>
    <property type="match status" value="2"/>
</dbReference>
<dbReference type="SUPFAM" id="SSF55021">
    <property type="entry name" value="ACT-like"/>
    <property type="match status" value="1"/>
</dbReference>
<evidence type="ECO:0000256" key="4">
    <source>
        <dbReference type="ARBA" id="ARBA00021582"/>
    </source>
</evidence>
<dbReference type="InterPro" id="IPR029009">
    <property type="entry name" value="ASB_dom_sf"/>
</dbReference>
<comment type="caution">
    <text evidence="13">The sequence shown here is derived from an EMBL/GenBank/DDBJ whole genome shotgun (WGS) entry which is preliminary data.</text>
</comment>
<dbReference type="GO" id="GO:0006564">
    <property type="term" value="P:L-serine biosynthetic process"/>
    <property type="evidence" value="ECO:0007669"/>
    <property type="project" value="UniProtKB-KW"/>
</dbReference>
<dbReference type="GO" id="GO:0004648">
    <property type="term" value="F:O-phospho-L-serine:2-oxoglutarate aminotransferase activity"/>
    <property type="evidence" value="ECO:0007669"/>
    <property type="project" value="InterPro"/>
</dbReference>
<dbReference type="EMBL" id="LDAU01000028">
    <property type="protein sequence ID" value="KRX10408.1"/>
    <property type="molecule type" value="Genomic_DNA"/>
</dbReference>
<evidence type="ECO:0000256" key="2">
    <source>
        <dbReference type="ARBA" id="ARBA00005854"/>
    </source>
</evidence>
<dbReference type="NCBIfam" id="TIGR01327">
    <property type="entry name" value="PGDH"/>
    <property type="match status" value="1"/>
</dbReference>
<dbReference type="Pfam" id="PF00389">
    <property type="entry name" value="2-Hacid_dh"/>
    <property type="match status" value="1"/>
</dbReference>
<dbReference type="CDD" id="cd12173">
    <property type="entry name" value="PGDH_4"/>
    <property type="match status" value="1"/>
</dbReference>
<comment type="similarity">
    <text evidence="2 10">Belongs to the D-isomer specific 2-hydroxyacid dehydrogenase family.</text>
</comment>
<dbReference type="InParanoid" id="A0A0V0R883"/>
<dbReference type="UniPathway" id="UPA00135">
    <property type="reaction ID" value="UER00196"/>
</dbReference>
<dbReference type="InterPro" id="IPR050857">
    <property type="entry name" value="D-2-hydroxyacid_DH"/>
</dbReference>
<dbReference type="InterPro" id="IPR000192">
    <property type="entry name" value="Aminotrans_V_dom"/>
</dbReference>
<dbReference type="Pfam" id="PF19304">
    <property type="entry name" value="PGDH_inter"/>
    <property type="match status" value="1"/>
</dbReference>
<dbReference type="InterPro" id="IPR015421">
    <property type="entry name" value="PyrdxlP-dep_Trfase_major"/>
</dbReference>
<dbReference type="PROSITE" id="PS00065">
    <property type="entry name" value="D_2_HYDROXYACID_DH_1"/>
    <property type="match status" value="1"/>
</dbReference>
<keyword evidence="13" id="KW-0808">Transferase</keyword>
<evidence type="ECO:0000313" key="13">
    <source>
        <dbReference type="EMBL" id="KRX10408.1"/>
    </source>
</evidence>